<dbReference type="EMBL" id="FQUG01000003">
    <property type="protein sequence ID" value="SHE65972.1"/>
    <property type="molecule type" value="Genomic_DNA"/>
</dbReference>
<evidence type="ECO:0000259" key="6">
    <source>
        <dbReference type="Pfam" id="PF00590"/>
    </source>
</evidence>
<evidence type="ECO:0000256" key="2">
    <source>
        <dbReference type="ARBA" id="ARBA00022573"/>
    </source>
</evidence>
<protein>
    <submittedName>
        <fullName evidence="7">Precorrin-6Y C5,15-methyltransferase (Decarboxylating)</fullName>
    </submittedName>
</protein>
<dbReference type="Proteomes" id="UP000184404">
    <property type="component" value="Unassembled WGS sequence"/>
</dbReference>
<comment type="pathway">
    <text evidence="1">Cofactor biosynthesis; adenosylcobalamin biosynthesis.</text>
</comment>
<dbReference type="AlphaFoldDB" id="A0A1M4VAK2"/>
<dbReference type="UniPathway" id="UPA00148"/>
<evidence type="ECO:0000256" key="5">
    <source>
        <dbReference type="ARBA" id="ARBA00022691"/>
    </source>
</evidence>
<feature type="domain" description="Tetrapyrrole methylase" evidence="6">
    <location>
        <begin position="2"/>
        <end position="187"/>
    </location>
</feature>
<dbReference type="Gene3D" id="3.40.1010.10">
    <property type="entry name" value="Cobalt-precorrin-4 Transmethylase, Domain 1"/>
    <property type="match status" value="1"/>
</dbReference>
<name>A0A1M4VAK2_9FIRM</name>
<dbReference type="GO" id="GO:0032259">
    <property type="term" value="P:methylation"/>
    <property type="evidence" value="ECO:0007669"/>
    <property type="project" value="UniProtKB-KW"/>
</dbReference>
<reference evidence="7 8" key="1">
    <citation type="submission" date="2016-11" db="EMBL/GenBank/DDBJ databases">
        <authorList>
            <person name="Jaros S."/>
            <person name="Januszkiewicz K."/>
            <person name="Wedrychowicz H."/>
        </authorList>
    </citation>
    <scope>NUCLEOTIDE SEQUENCE [LARGE SCALE GENOMIC DNA]</scope>
    <source>
        <strain evidence="7 8">DSM 10502</strain>
    </source>
</reference>
<accession>A0A1M4VAK2</accession>
<organism evidence="7 8">
    <name type="scientific">Schwartzia succinivorans DSM 10502</name>
    <dbReference type="NCBI Taxonomy" id="1123243"/>
    <lineage>
        <taxon>Bacteria</taxon>
        <taxon>Bacillati</taxon>
        <taxon>Bacillota</taxon>
        <taxon>Negativicutes</taxon>
        <taxon>Selenomonadales</taxon>
        <taxon>Selenomonadaceae</taxon>
        <taxon>Schwartzia</taxon>
    </lineage>
</organism>
<dbReference type="GO" id="GO:0008276">
    <property type="term" value="F:protein methyltransferase activity"/>
    <property type="evidence" value="ECO:0007669"/>
    <property type="project" value="InterPro"/>
</dbReference>
<dbReference type="GO" id="GO:0009236">
    <property type="term" value="P:cobalamin biosynthetic process"/>
    <property type="evidence" value="ECO:0007669"/>
    <property type="project" value="UniProtKB-UniPathway"/>
</dbReference>
<evidence type="ECO:0000256" key="1">
    <source>
        <dbReference type="ARBA" id="ARBA00004953"/>
    </source>
</evidence>
<dbReference type="InterPro" id="IPR014777">
    <property type="entry name" value="4pyrrole_Mease_sub1"/>
</dbReference>
<keyword evidence="8" id="KW-1185">Reference proteome</keyword>
<dbReference type="InterPro" id="IPR035996">
    <property type="entry name" value="4pyrrol_Methylase_sf"/>
</dbReference>
<dbReference type="NCBIfam" id="TIGR02467">
    <property type="entry name" value="CbiE"/>
    <property type="match status" value="1"/>
</dbReference>
<keyword evidence="2" id="KW-0169">Cobalamin biosynthesis</keyword>
<dbReference type="InterPro" id="IPR012818">
    <property type="entry name" value="CbiE"/>
</dbReference>
<dbReference type="OrthoDB" id="9780707at2"/>
<dbReference type="PANTHER" id="PTHR43182:SF1">
    <property type="entry name" value="COBALT-PRECORRIN-7 C(5)-METHYLTRANSFERASE"/>
    <property type="match status" value="1"/>
</dbReference>
<dbReference type="SUPFAM" id="SSF53790">
    <property type="entry name" value="Tetrapyrrole methylase"/>
    <property type="match status" value="1"/>
</dbReference>
<keyword evidence="3 7" id="KW-0489">Methyltransferase</keyword>
<evidence type="ECO:0000313" key="7">
    <source>
        <dbReference type="EMBL" id="SHE65972.1"/>
    </source>
</evidence>
<dbReference type="InterPro" id="IPR000878">
    <property type="entry name" value="4pyrrol_Mease"/>
</dbReference>
<proteinExistence type="predicted"/>
<keyword evidence="5" id="KW-0949">S-adenosyl-L-methionine</keyword>
<gene>
    <name evidence="7" type="ORF">SAMN02745190_00944</name>
</gene>
<dbReference type="InterPro" id="IPR050714">
    <property type="entry name" value="Cobalamin_biosynth_MTase"/>
</dbReference>
<dbReference type="CDD" id="cd11644">
    <property type="entry name" value="Precorrin-6Y-MT"/>
    <property type="match status" value="1"/>
</dbReference>
<sequence>MAGIGPGNPKYVLPAAAEVIKNADVLVGGSRALADFAGNGQKTMAIRGDIPAVMSFIRENLESSDVVVMVSGDPGYYSLLDALRREFPEDVLEVIPGISSVQYAFSKLALPWHDALLLSFHGRVPDDVSLRYEKGKLLGLLTDAKYSSKTIPEVLIKRGWPKDARLAICSRLSYEDEEIVRTTLGEAADEKEQTHCILVVEG</sequence>
<dbReference type="PANTHER" id="PTHR43182">
    <property type="entry name" value="COBALT-PRECORRIN-6B C(15)-METHYLTRANSFERASE (DECARBOXYLATING)"/>
    <property type="match status" value="1"/>
</dbReference>
<evidence type="ECO:0000313" key="8">
    <source>
        <dbReference type="Proteomes" id="UP000184404"/>
    </source>
</evidence>
<dbReference type="Pfam" id="PF00590">
    <property type="entry name" value="TP_methylase"/>
    <property type="match status" value="1"/>
</dbReference>
<evidence type="ECO:0000256" key="4">
    <source>
        <dbReference type="ARBA" id="ARBA00022679"/>
    </source>
</evidence>
<evidence type="ECO:0000256" key="3">
    <source>
        <dbReference type="ARBA" id="ARBA00022603"/>
    </source>
</evidence>
<dbReference type="Gene3D" id="3.30.950.10">
    <property type="entry name" value="Methyltransferase, Cobalt-precorrin-4 Transmethylase, Domain 2"/>
    <property type="match status" value="1"/>
</dbReference>
<dbReference type="InterPro" id="IPR014776">
    <property type="entry name" value="4pyrrole_Mease_sub2"/>
</dbReference>
<dbReference type="STRING" id="1123243.SAMN02745190_00944"/>
<keyword evidence="4 7" id="KW-0808">Transferase</keyword>